<proteinExistence type="predicted"/>
<reference evidence="1 2" key="1">
    <citation type="submission" date="2012-11" db="EMBL/GenBank/DDBJ databases">
        <authorList>
            <person name="Huguet-Tapia J.C."/>
            <person name="Durkin A.S."/>
            <person name="Pettis G.S."/>
            <person name="Badger J.H."/>
        </authorList>
    </citation>
    <scope>NUCLEOTIDE SEQUENCE [LARGE SCALE GENOMIC DNA]</scope>
    <source>
        <strain evidence="1 2">91-03</strain>
    </source>
</reference>
<keyword evidence="2" id="KW-1185">Reference proteome</keyword>
<evidence type="ECO:0000313" key="1">
    <source>
        <dbReference type="EMBL" id="EKX64538.1"/>
    </source>
</evidence>
<dbReference type="EMBL" id="AEJC01000367">
    <property type="protein sequence ID" value="EKX64538.1"/>
    <property type="molecule type" value="Genomic_DNA"/>
</dbReference>
<comment type="caution">
    <text evidence="1">The sequence shown here is derived from an EMBL/GenBank/DDBJ whole genome shotgun (WGS) entry which is preliminary data.</text>
</comment>
<dbReference type="PATRIC" id="fig|698759.3.peg.4817"/>
<accession>L1KVY0</accession>
<dbReference type="Proteomes" id="UP000010411">
    <property type="component" value="Unassembled WGS sequence"/>
</dbReference>
<evidence type="ECO:0000313" key="2">
    <source>
        <dbReference type="Proteomes" id="UP000010411"/>
    </source>
</evidence>
<name>L1KVY0_9ACTN</name>
<sequence length="38" mass="4134">MDIHHLAVLDHPHAEEVVRPRVDQSLAPVVLAAPMTPA</sequence>
<organism evidence="1 2">
    <name type="scientific">Streptomyces ipomoeae 91-03</name>
    <dbReference type="NCBI Taxonomy" id="698759"/>
    <lineage>
        <taxon>Bacteria</taxon>
        <taxon>Bacillati</taxon>
        <taxon>Actinomycetota</taxon>
        <taxon>Actinomycetes</taxon>
        <taxon>Kitasatosporales</taxon>
        <taxon>Streptomycetaceae</taxon>
        <taxon>Streptomyces</taxon>
    </lineage>
</organism>
<gene>
    <name evidence="1" type="ORF">STRIP9103_02049</name>
</gene>
<dbReference type="AlphaFoldDB" id="L1KVY0"/>
<protein>
    <submittedName>
        <fullName evidence="1">Uncharacterized protein</fullName>
    </submittedName>
</protein>